<keyword evidence="1 3" id="KW-0547">Nucleotide-binding</keyword>
<sequence>MDEFLQKSMESVPNMRGELLGMLERFDKRIMVFRKQYEELCQRQSQDLANRAGSSKGALNALARQQEQARRKLEQERDAVIQKLEDEVRSAQQKRIRLDQQTEESYHQWEKNYQNQLDAKNSEDYRRNRENDKFLNELRTVRDSVRNILGESRYDRIVQGTSAAPCRDDAQAQAVLRRYEQGNRTETEEEILRIHNSLLRRLLFSGKRNRLCCSLEQMILDVGQANDIIRRMQNARQADQAAKFNLKKQEKRKEADQAKQGASAAFAQVKSRCGQAVSMNQKKYGDKLAVLQKQQKDLYIQRAAYFSQEYKKAEENWKNEKREAQRKFQADMETAFPAVAVRETVNKSWSSTIQYSVKNFGALPPAGGEAARNVPVGEMYINVGRWYAGESGKVLMELLPRRYGVLFRKNAQNGKIIPDPGWIRLPFWLSLDQGESLLVLCPDSLQEIMESRLQGAAMRILWSVPVGQSQFLLGDSDKIGSFSGFASLDPALYNASGTTSYKSILDGNQVWSTANDIRQRISNNQMRYNDIAGQMGGVSSLREYNFSHPMNQRSYEITILQKFPDGLDEASIRSLRMMSSDCGKWGYSSILSGSQSNFKSMDPKLSKIFEELKKAQTLCLWMKDKNWFTVKQSAFPMERGCQVAFYPAPENKVLLEMKEKLREETEKASGNKIDFEHAKEICPSKERRYKDQADSGVIVPIGYLDGGEPCRIIFDYARVHTIINGDTGSGKTNLLHILITNILLRYPPEEVQMYLIDFKHGTEFRKYINYNLPSFKAISICNEPEFALQILQAVRREMEDRVNKFGNTITNIQSYNETAPKKMPRIILILDELYELVMEAKASKDVSNVREQVMRLMQGFSIQGRAYGIHMVISGQNLTEIPEIKTIKESCNTRIALRCSEQQVESLINKDAKDRMLNINERDKGACVVQLEKTGKPLIEHTAYLDPDYAHIRLLEEIHRHYCQKHQYGSTRVMTTDISTNPNHIYQRYLLARDDSQILPDCLWLGEKILIDASEGLHLRGKNLWIVGGVSQTGQKAGESVLFFGLLSLLLQQKRDKGIRIWFCSGETGNAHPVGNGERAAEMALVLKNQVLYATGDQMLQALQSVYGELSKRRAAESGPARSPAYFILERPEGRIAQNPKALQVLQEILLYGPSAGIQVLLWTREPQKLAQLHLPQLPFAEKLLLEMESGAYQSILGVKLMAEPKGWHAVTSEGVRMRIYNLPEKDWIESMILRLGS</sequence>
<keyword evidence="2 3" id="KW-0067">ATP-binding</keyword>
<dbReference type="Pfam" id="PF01580">
    <property type="entry name" value="FtsK_SpoIIIE"/>
    <property type="match status" value="1"/>
</dbReference>
<protein>
    <recommendedName>
        <fullName evidence="5">FtsK domain-containing protein</fullName>
    </recommendedName>
</protein>
<dbReference type="InterPro" id="IPR002543">
    <property type="entry name" value="FtsK_dom"/>
</dbReference>
<dbReference type="PANTHER" id="PTHR22683">
    <property type="entry name" value="SPORULATION PROTEIN RELATED"/>
    <property type="match status" value="1"/>
</dbReference>
<evidence type="ECO:0000313" key="7">
    <source>
        <dbReference type="Proteomes" id="UP000886757"/>
    </source>
</evidence>
<evidence type="ECO:0000313" key="6">
    <source>
        <dbReference type="EMBL" id="HIR12960.1"/>
    </source>
</evidence>
<keyword evidence="4" id="KW-0175">Coiled coil</keyword>
<dbReference type="CDD" id="cd01127">
    <property type="entry name" value="TrwB_TraG_TraD_VirD4"/>
    <property type="match status" value="1"/>
</dbReference>
<accession>A0A9D1D870</accession>
<dbReference type="Gene3D" id="3.40.50.300">
    <property type="entry name" value="P-loop containing nucleotide triphosphate hydrolases"/>
    <property type="match status" value="1"/>
</dbReference>
<dbReference type="InterPro" id="IPR027417">
    <property type="entry name" value="P-loop_NTPase"/>
</dbReference>
<organism evidence="6 7">
    <name type="scientific">Candidatus Choladousia intestinavium</name>
    <dbReference type="NCBI Taxonomy" id="2840727"/>
    <lineage>
        <taxon>Bacteria</taxon>
        <taxon>Bacillati</taxon>
        <taxon>Bacillota</taxon>
        <taxon>Clostridia</taxon>
        <taxon>Lachnospirales</taxon>
        <taxon>Lachnospiraceae</taxon>
        <taxon>Lachnospiraceae incertae sedis</taxon>
        <taxon>Candidatus Choladousia</taxon>
    </lineage>
</organism>
<dbReference type="EMBL" id="DVGK01000042">
    <property type="protein sequence ID" value="HIR12960.1"/>
    <property type="molecule type" value="Genomic_DNA"/>
</dbReference>
<feature type="binding site" evidence="3">
    <location>
        <begin position="725"/>
        <end position="732"/>
    </location>
    <ligand>
        <name>ATP</name>
        <dbReference type="ChEBI" id="CHEBI:30616"/>
    </ligand>
</feature>
<gene>
    <name evidence="6" type="ORF">IAB31_03440</name>
</gene>
<evidence type="ECO:0000256" key="2">
    <source>
        <dbReference type="ARBA" id="ARBA00022840"/>
    </source>
</evidence>
<evidence type="ECO:0000256" key="1">
    <source>
        <dbReference type="ARBA" id="ARBA00022741"/>
    </source>
</evidence>
<dbReference type="PANTHER" id="PTHR22683:SF41">
    <property type="entry name" value="DNA TRANSLOCASE FTSK"/>
    <property type="match status" value="1"/>
</dbReference>
<dbReference type="InterPro" id="IPR050206">
    <property type="entry name" value="FtsK/SpoIIIE/SftA"/>
</dbReference>
<evidence type="ECO:0000256" key="4">
    <source>
        <dbReference type="SAM" id="Coils"/>
    </source>
</evidence>
<evidence type="ECO:0000259" key="5">
    <source>
        <dbReference type="PROSITE" id="PS50901"/>
    </source>
</evidence>
<dbReference type="AlphaFoldDB" id="A0A9D1D870"/>
<dbReference type="PROSITE" id="PS50901">
    <property type="entry name" value="FTSK"/>
    <property type="match status" value="1"/>
</dbReference>
<feature type="coiled-coil region" evidence="4">
    <location>
        <begin position="56"/>
        <end position="101"/>
    </location>
</feature>
<reference evidence="6" key="2">
    <citation type="journal article" date="2021" name="PeerJ">
        <title>Extensive microbial diversity within the chicken gut microbiome revealed by metagenomics and culture.</title>
        <authorList>
            <person name="Gilroy R."/>
            <person name="Ravi A."/>
            <person name="Getino M."/>
            <person name="Pursley I."/>
            <person name="Horton D.L."/>
            <person name="Alikhan N.F."/>
            <person name="Baker D."/>
            <person name="Gharbi K."/>
            <person name="Hall N."/>
            <person name="Watson M."/>
            <person name="Adriaenssens E.M."/>
            <person name="Foster-Nyarko E."/>
            <person name="Jarju S."/>
            <person name="Secka A."/>
            <person name="Antonio M."/>
            <person name="Oren A."/>
            <person name="Chaudhuri R.R."/>
            <person name="La Ragione R."/>
            <person name="Hildebrand F."/>
            <person name="Pallen M.J."/>
        </authorList>
    </citation>
    <scope>NUCLEOTIDE SEQUENCE</scope>
    <source>
        <strain evidence="6">ChiSjej4B22-8148</strain>
    </source>
</reference>
<dbReference type="Proteomes" id="UP000886757">
    <property type="component" value="Unassembled WGS sequence"/>
</dbReference>
<reference evidence="6" key="1">
    <citation type="submission" date="2020-10" db="EMBL/GenBank/DDBJ databases">
        <authorList>
            <person name="Gilroy R."/>
        </authorList>
    </citation>
    <scope>NUCLEOTIDE SEQUENCE</scope>
    <source>
        <strain evidence="6">ChiSjej4B22-8148</strain>
    </source>
</reference>
<dbReference type="SUPFAM" id="SSF52540">
    <property type="entry name" value="P-loop containing nucleoside triphosphate hydrolases"/>
    <property type="match status" value="1"/>
</dbReference>
<comment type="caution">
    <text evidence="6">The sequence shown here is derived from an EMBL/GenBank/DDBJ whole genome shotgun (WGS) entry which is preliminary data.</text>
</comment>
<dbReference type="GO" id="GO:0003677">
    <property type="term" value="F:DNA binding"/>
    <property type="evidence" value="ECO:0007669"/>
    <property type="project" value="InterPro"/>
</dbReference>
<proteinExistence type="predicted"/>
<name>A0A9D1D870_9FIRM</name>
<dbReference type="GO" id="GO:0016020">
    <property type="term" value="C:membrane"/>
    <property type="evidence" value="ECO:0007669"/>
    <property type="project" value="UniProtKB-SubCell"/>
</dbReference>
<dbReference type="GO" id="GO:0005524">
    <property type="term" value="F:ATP binding"/>
    <property type="evidence" value="ECO:0007669"/>
    <property type="project" value="UniProtKB-UniRule"/>
</dbReference>
<feature type="domain" description="FtsK" evidence="5">
    <location>
        <begin position="707"/>
        <end position="906"/>
    </location>
</feature>
<evidence type="ECO:0000256" key="3">
    <source>
        <dbReference type="PROSITE-ProRule" id="PRU00289"/>
    </source>
</evidence>